<evidence type="ECO:0000256" key="1">
    <source>
        <dbReference type="SAM" id="MobiDB-lite"/>
    </source>
</evidence>
<comment type="caution">
    <text evidence="2">The sequence shown here is derived from an EMBL/GenBank/DDBJ whole genome shotgun (WGS) entry which is preliminary data.</text>
</comment>
<reference evidence="2 3" key="1">
    <citation type="journal article" date="2014" name="Am. J. Bot.">
        <title>Genome assembly and annotation for red clover (Trifolium pratense; Fabaceae).</title>
        <authorList>
            <person name="Istvanek J."/>
            <person name="Jaros M."/>
            <person name="Krenek A."/>
            <person name="Repkova J."/>
        </authorList>
    </citation>
    <scope>NUCLEOTIDE SEQUENCE [LARGE SCALE GENOMIC DNA]</scope>
    <source>
        <strain evidence="3">cv. Tatra</strain>
        <tissue evidence="2">Young leaves</tissue>
    </source>
</reference>
<evidence type="ECO:0000313" key="2">
    <source>
        <dbReference type="EMBL" id="PNY01795.1"/>
    </source>
</evidence>
<dbReference type="Proteomes" id="UP000236291">
    <property type="component" value="Unassembled WGS sequence"/>
</dbReference>
<evidence type="ECO:0000313" key="3">
    <source>
        <dbReference type="Proteomes" id="UP000236291"/>
    </source>
</evidence>
<dbReference type="EMBL" id="ASHM01020547">
    <property type="protein sequence ID" value="PNY01795.1"/>
    <property type="molecule type" value="Genomic_DNA"/>
</dbReference>
<name>A0A2K3NFH2_TRIPR</name>
<dbReference type="AlphaFoldDB" id="A0A2K3NFH2"/>
<organism evidence="2 3">
    <name type="scientific">Trifolium pratense</name>
    <name type="common">Red clover</name>
    <dbReference type="NCBI Taxonomy" id="57577"/>
    <lineage>
        <taxon>Eukaryota</taxon>
        <taxon>Viridiplantae</taxon>
        <taxon>Streptophyta</taxon>
        <taxon>Embryophyta</taxon>
        <taxon>Tracheophyta</taxon>
        <taxon>Spermatophyta</taxon>
        <taxon>Magnoliopsida</taxon>
        <taxon>eudicotyledons</taxon>
        <taxon>Gunneridae</taxon>
        <taxon>Pentapetalae</taxon>
        <taxon>rosids</taxon>
        <taxon>fabids</taxon>
        <taxon>Fabales</taxon>
        <taxon>Fabaceae</taxon>
        <taxon>Papilionoideae</taxon>
        <taxon>50 kb inversion clade</taxon>
        <taxon>NPAAA clade</taxon>
        <taxon>Hologalegina</taxon>
        <taxon>IRL clade</taxon>
        <taxon>Trifolieae</taxon>
        <taxon>Trifolium</taxon>
    </lineage>
</organism>
<proteinExistence type="predicted"/>
<gene>
    <name evidence="2" type="ORF">L195_g025096</name>
</gene>
<feature type="compositionally biased region" description="Low complexity" evidence="1">
    <location>
        <begin position="17"/>
        <end position="27"/>
    </location>
</feature>
<sequence length="394" mass="43653">MSSEASSSGGIDPPPQSSSTTSPVTVPTVSSLEVSNVQDVIPTMPITTMTFPPVITGHGRPKISSGFNPMYGPPPTLGLGMPVFEPDRYTSSRVTSTPLTTASVLSLRQQMDESNHEMVNLLTQQIGTVFNPLIQNTNDSYQMLAFQMSRIADFFGTPPPPPRVNPVTPQVILPATSATPVQQRPTYVANETVPNPTPTPIVQQETYYPYEVNQNPQVVNQNPPVFNPNPQVVHQNPPVVLVRRNQDADEVVQEVQNKNLLGQNNLTNMVETILAQNGLNTGCRRPNFVSAFTEYVLQTELPRGWKVPKYTKFAGDTSESTVEHIARYLAESGNLANNENLRMKYFPNSLTKNAFTWFTTLPPNSIHSWAQLERVFHEQFYMGQTKISLKELAV</sequence>
<evidence type="ECO:0008006" key="4">
    <source>
        <dbReference type="Google" id="ProtNLM"/>
    </source>
</evidence>
<dbReference type="PANTHER" id="PTHR33223">
    <property type="entry name" value="CCHC-TYPE DOMAIN-CONTAINING PROTEIN"/>
    <property type="match status" value="1"/>
</dbReference>
<feature type="region of interest" description="Disordered" evidence="1">
    <location>
        <begin position="1"/>
        <end position="27"/>
    </location>
</feature>
<reference evidence="2 3" key="2">
    <citation type="journal article" date="2017" name="Front. Plant Sci.">
        <title>Gene Classification and Mining of Molecular Markers Useful in Red Clover (Trifolium pratense) Breeding.</title>
        <authorList>
            <person name="Istvanek J."/>
            <person name="Dluhosova J."/>
            <person name="Dluhos P."/>
            <person name="Patkova L."/>
            <person name="Nedelnik J."/>
            <person name="Repkova J."/>
        </authorList>
    </citation>
    <scope>NUCLEOTIDE SEQUENCE [LARGE SCALE GENOMIC DNA]</scope>
    <source>
        <strain evidence="3">cv. Tatra</strain>
        <tissue evidence="2">Young leaves</tissue>
    </source>
</reference>
<dbReference type="PANTHER" id="PTHR33223:SF10">
    <property type="entry name" value="AMINOTRANSFERASE-LIKE PLANT MOBILE DOMAIN-CONTAINING PROTEIN"/>
    <property type="match status" value="1"/>
</dbReference>
<accession>A0A2K3NFH2</accession>
<protein>
    <recommendedName>
        <fullName evidence="4">Retrotransposon gag domain-containing protein</fullName>
    </recommendedName>
</protein>